<protein>
    <submittedName>
        <fullName evidence="2">Uncharacterized protein</fullName>
    </submittedName>
</protein>
<dbReference type="HOGENOM" id="CLU_3282202_0_0_1"/>
<accession>F6ZUI2</accession>
<organism evidence="2 3">
    <name type="scientific">Macaca mulatta</name>
    <name type="common">Rhesus macaque</name>
    <dbReference type="NCBI Taxonomy" id="9544"/>
    <lineage>
        <taxon>Eukaryota</taxon>
        <taxon>Metazoa</taxon>
        <taxon>Chordata</taxon>
        <taxon>Craniata</taxon>
        <taxon>Vertebrata</taxon>
        <taxon>Euteleostomi</taxon>
        <taxon>Mammalia</taxon>
        <taxon>Eutheria</taxon>
        <taxon>Euarchontoglires</taxon>
        <taxon>Primates</taxon>
        <taxon>Haplorrhini</taxon>
        <taxon>Catarrhini</taxon>
        <taxon>Cercopithecidae</taxon>
        <taxon>Cercopithecinae</taxon>
        <taxon>Macaca</taxon>
    </lineage>
</organism>
<evidence type="ECO:0000256" key="1">
    <source>
        <dbReference type="SAM" id="MobiDB-lite"/>
    </source>
</evidence>
<reference evidence="2 3" key="1">
    <citation type="journal article" date="2011" name="Nat. Biotechnol.">
        <title>Genome sequencing and comparison of two nonhuman primate animal models, the cynomolgus and Chinese rhesus macaques.</title>
        <authorList>
            <person name="Yan G."/>
            <person name="Zhang G."/>
            <person name="Fang X."/>
            <person name="Zhang Y."/>
            <person name="Li C."/>
            <person name="Ling F."/>
            <person name="Cooper D.N."/>
            <person name="Li Q."/>
            <person name="Li Y."/>
            <person name="van Gool A.J."/>
            <person name="Du H."/>
            <person name="Chen J."/>
            <person name="Chen R."/>
            <person name="Zhang P."/>
            <person name="Huang Z."/>
            <person name="Thompson J.R."/>
            <person name="Meng Y."/>
            <person name="Bai Y."/>
            <person name="Wang J."/>
            <person name="Zhuo M."/>
            <person name="Wang T."/>
            <person name="Huang Y."/>
            <person name="Wei L."/>
            <person name="Li J."/>
            <person name="Wang Z."/>
            <person name="Hu H."/>
            <person name="Yang P."/>
            <person name="Le L."/>
            <person name="Stenson P.D."/>
            <person name="Li B."/>
            <person name="Liu X."/>
            <person name="Ball E.V."/>
            <person name="An N."/>
            <person name="Huang Q."/>
            <person name="Zhang Y."/>
            <person name="Fan W."/>
            <person name="Zhang X."/>
            <person name="Li Y."/>
            <person name="Wang W."/>
            <person name="Katze M.G."/>
            <person name="Su B."/>
            <person name="Nielsen R."/>
            <person name="Yang H."/>
            <person name="Wang J."/>
            <person name="Wang X."/>
            <person name="Wang J."/>
        </authorList>
    </citation>
    <scope>NUCLEOTIDE SEQUENCE [LARGE SCALE GENOMIC DNA]</scope>
    <source>
        <strain evidence="2 3">CR-5</strain>
    </source>
</reference>
<evidence type="ECO:0000313" key="2">
    <source>
        <dbReference type="EMBL" id="EHH25608.1"/>
    </source>
</evidence>
<evidence type="ECO:0000313" key="3">
    <source>
        <dbReference type="Proteomes" id="UP000013456"/>
    </source>
</evidence>
<feature type="compositionally biased region" description="Polar residues" evidence="1">
    <location>
        <begin position="18"/>
        <end position="29"/>
    </location>
</feature>
<gene>
    <name evidence="2" type="ORF">EGK_21500</name>
</gene>
<dbReference type="AlphaFoldDB" id="F6ZUI2"/>
<feature type="non-terminal residue" evidence="2">
    <location>
        <position position="41"/>
    </location>
</feature>
<sequence>KDHRQGYHLTLGRLHSSQAEALLTSQTTGRRPGRGAPYFPD</sequence>
<dbReference type="Proteomes" id="UP000013456">
    <property type="component" value="Unassembled WGS sequence"/>
</dbReference>
<proteinExistence type="predicted"/>
<feature type="non-terminal residue" evidence="2">
    <location>
        <position position="1"/>
    </location>
</feature>
<dbReference type="EMBL" id="JH291466">
    <property type="protein sequence ID" value="EHH25608.1"/>
    <property type="molecule type" value="Genomic_DNA"/>
</dbReference>
<feature type="region of interest" description="Disordered" evidence="1">
    <location>
        <begin position="18"/>
        <end position="41"/>
    </location>
</feature>
<name>F6ZUI2_MACMU</name>